<comment type="similarity">
    <text evidence="2">Belongs to the sterol desaturase family.</text>
</comment>
<feature type="transmembrane region" description="Helical" evidence="6">
    <location>
        <begin position="189"/>
        <end position="208"/>
    </location>
</feature>
<gene>
    <name evidence="8" type="ORF">CDL15_Pgr001860</name>
</gene>
<comment type="caution">
    <text evidence="8">The sequence shown here is derived from an EMBL/GenBank/DDBJ whole genome shotgun (WGS) entry which is preliminary data.</text>
</comment>
<feature type="transmembrane region" description="Helical" evidence="6">
    <location>
        <begin position="36"/>
        <end position="60"/>
    </location>
</feature>
<organism evidence="8 9">
    <name type="scientific">Punica granatum</name>
    <name type="common">Pomegranate</name>
    <dbReference type="NCBI Taxonomy" id="22663"/>
    <lineage>
        <taxon>Eukaryota</taxon>
        <taxon>Viridiplantae</taxon>
        <taxon>Streptophyta</taxon>
        <taxon>Embryophyta</taxon>
        <taxon>Tracheophyta</taxon>
        <taxon>Spermatophyta</taxon>
        <taxon>Magnoliopsida</taxon>
        <taxon>eudicotyledons</taxon>
        <taxon>Gunneridae</taxon>
        <taxon>Pentapetalae</taxon>
        <taxon>rosids</taxon>
        <taxon>malvids</taxon>
        <taxon>Myrtales</taxon>
        <taxon>Lythraceae</taxon>
        <taxon>Punica</taxon>
    </lineage>
</organism>
<dbReference type="InterPro" id="IPR050307">
    <property type="entry name" value="Sterol_Desaturase_Related"/>
</dbReference>
<evidence type="ECO:0000256" key="5">
    <source>
        <dbReference type="ARBA" id="ARBA00023136"/>
    </source>
</evidence>
<evidence type="ECO:0000256" key="2">
    <source>
        <dbReference type="ARBA" id="ARBA00009324"/>
    </source>
</evidence>
<evidence type="ECO:0000256" key="3">
    <source>
        <dbReference type="ARBA" id="ARBA00022692"/>
    </source>
</evidence>
<comment type="subcellular location">
    <subcellularLocation>
        <location evidence="1">Membrane</location>
    </subcellularLocation>
</comment>
<keyword evidence="3 6" id="KW-0812">Transmembrane</keyword>
<dbReference type="Proteomes" id="UP000197138">
    <property type="component" value="Unassembled WGS sequence"/>
</dbReference>
<dbReference type="GO" id="GO:0016020">
    <property type="term" value="C:membrane"/>
    <property type="evidence" value="ECO:0007669"/>
    <property type="project" value="UniProtKB-SubCell"/>
</dbReference>
<protein>
    <recommendedName>
        <fullName evidence="7">Fatty acid hydroxylase domain-containing protein</fullName>
    </recommendedName>
</protein>
<feature type="domain" description="Fatty acid hydroxylase" evidence="7">
    <location>
        <begin position="132"/>
        <end position="266"/>
    </location>
</feature>
<evidence type="ECO:0000256" key="1">
    <source>
        <dbReference type="ARBA" id="ARBA00004370"/>
    </source>
</evidence>
<dbReference type="GO" id="GO:0005506">
    <property type="term" value="F:iron ion binding"/>
    <property type="evidence" value="ECO:0007669"/>
    <property type="project" value="InterPro"/>
</dbReference>
<keyword evidence="4 6" id="KW-1133">Transmembrane helix</keyword>
<sequence>MLPHGSIQEAEAALGRSSLTFAETVWFNYSATKSDYFLYCHTTIFVFFIFTLAPLPLVLLELSPSAGFGRYKIQPRVHLSFSEMFRCYRDVTWIFFFLVGPLQLLSYPTVKMVGIRTGLPLPSGWEIFLQLFVYFMIEDYTHYWFHRFLHCKWGYENIHRVHHEYTAPIGFAALYAHWAEVLILGIPSFLGPVIVPGHMITLWLWFVLRQIEAIDVHSGYDLPWSPTKYIPFYGGADHHDYHHYVGGQSHNNFASVFTYCDFLYGTDKGYRHYKKLLAKDDVQLIQTKEEQSKKMQ</sequence>
<name>A0A218XC45_PUNGR</name>
<dbReference type="GO" id="GO:0008610">
    <property type="term" value="P:lipid biosynthetic process"/>
    <property type="evidence" value="ECO:0007669"/>
    <property type="project" value="InterPro"/>
</dbReference>
<evidence type="ECO:0000313" key="8">
    <source>
        <dbReference type="EMBL" id="OWM82286.1"/>
    </source>
</evidence>
<evidence type="ECO:0000313" key="9">
    <source>
        <dbReference type="Proteomes" id="UP000197138"/>
    </source>
</evidence>
<dbReference type="InterPro" id="IPR006694">
    <property type="entry name" value="Fatty_acid_hydroxylase"/>
</dbReference>
<dbReference type="AlphaFoldDB" id="A0A218XC45"/>
<evidence type="ECO:0000259" key="7">
    <source>
        <dbReference type="Pfam" id="PF04116"/>
    </source>
</evidence>
<dbReference type="PANTHER" id="PTHR11863">
    <property type="entry name" value="STEROL DESATURASE"/>
    <property type="match status" value="1"/>
</dbReference>
<evidence type="ECO:0000256" key="4">
    <source>
        <dbReference type="ARBA" id="ARBA00022989"/>
    </source>
</evidence>
<proteinExistence type="inferred from homology"/>
<reference evidence="9" key="1">
    <citation type="journal article" date="2017" name="Plant J.">
        <title>The pomegranate (Punica granatum L.) genome and the genomics of punicalagin biosynthesis.</title>
        <authorList>
            <person name="Qin G."/>
            <person name="Xu C."/>
            <person name="Ming R."/>
            <person name="Tang H."/>
            <person name="Guyot R."/>
            <person name="Kramer E.M."/>
            <person name="Hu Y."/>
            <person name="Yi X."/>
            <person name="Qi Y."/>
            <person name="Xu X."/>
            <person name="Gao Z."/>
            <person name="Pan H."/>
            <person name="Jian J."/>
            <person name="Tian Y."/>
            <person name="Yue Z."/>
            <person name="Xu Y."/>
        </authorList>
    </citation>
    <scope>NUCLEOTIDE SEQUENCE [LARGE SCALE GENOMIC DNA]</scope>
    <source>
        <strain evidence="9">cv. Dabenzi</strain>
    </source>
</reference>
<keyword evidence="5 6" id="KW-0472">Membrane</keyword>
<accession>A0A218XC45</accession>
<dbReference type="GO" id="GO:0016491">
    <property type="term" value="F:oxidoreductase activity"/>
    <property type="evidence" value="ECO:0007669"/>
    <property type="project" value="InterPro"/>
</dbReference>
<dbReference type="EMBL" id="MTKT01002011">
    <property type="protein sequence ID" value="OWM82286.1"/>
    <property type="molecule type" value="Genomic_DNA"/>
</dbReference>
<evidence type="ECO:0000256" key="6">
    <source>
        <dbReference type="SAM" id="Phobius"/>
    </source>
</evidence>
<feature type="transmembrane region" description="Helical" evidence="6">
    <location>
        <begin position="91"/>
        <end position="107"/>
    </location>
</feature>
<dbReference type="Pfam" id="PF04116">
    <property type="entry name" value="FA_hydroxylase"/>
    <property type="match status" value="1"/>
</dbReference>